<evidence type="ECO:0000313" key="10">
    <source>
        <dbReference type="Proteomes" id="UP001307889"/>
    </source>
</evidence>
<reference evidence="9 10" key="1">
    <citation type="submission" date="2023-09" db="EMBL/GenBank/DDBJ databases">
        <title>Nesidiocoris tenuis whole genome shotgun sequence.</title>
        <authorList>
            <person name="Shibata T."/>
            <person name="Shimoda M."/>
            <person name="Kobayashi T."/>
            <person name="Uehara T."/>
        </authorList>
    </citation>
    <scope>NUCLEOTIDE SEQUENCE [LARGE SCALE GENOMIC DNA]</scope>
    <source>
        <strain evidence="9 10">Japan</strain>
    </source>
</reference>
<dbReference type="Pfam" id="PF25033">
    <property type="entry name" value="VPS13_M"/>
    <property type="match status" value="1"/>
</dbReference>
<evidence type="ECO:0000259" key="5">
    <source>
        <dbReference type="Pfam" id="PF12624"/>
    </source>
</evidence>
<feature type="compositionally biased region" description="Low complexity" evidence="4">
    <location>
        <begin position="2129"/>
        <end position="2142"/>
    </location>
</feature>
<feature type="region of interest" description="Disordered" evidence="4">
    <location>
        <begin position="1891"/>
        <end position="1968"/>
    </location>
</feature>
<feature type="domain" description="VPS13-like middle region" evidence="6">
    <location>
        <begin position="1074"/>
        <end position="1872"/>
    </location>
</feature>
<evidence type="ECO:0000259" key="6">
    <source>
        <dbReference type="Pfam" id="PF25033"/>
    </source>
</evidence>
<feature type="region of interest" description="Disordered" evidence="4">
    <location>
        <begin position="1983"/>
        <end position="2012"/>
    </location>
</feature>
<feature type="region of interest" description="Disordered" evidence="4">
    <location>
        <begin position="2123"/>
        <end position="2143"/>
    </location>
</feature>
<evidence type="ECO:0000256" key="4">
    <source>
        <dbReference type="SAM" id="MobiDB-lite"/>
    </source>
</evidence>
<dbReference type="InterPro" id="IPR056747">
    <property type="entry name" value="VPS13-like_M"/>
</dbReference>
<feature type="region of interest" description="Disordered" evidence="4">
    <location>
        <begin position="2792"/>
        <end position="2817"/>
    </location>
</feature>
<dbReference type="Pfam" id="PF25037">
    <property type="entry name" value="VPS13_C"/>
    <property type="match status" value="1"/>
</dbReference>
<evidence type="ECO:0000313" key="9">
    <source>
        <dbReference type="EMBL" id="BET01399.1"/>
    </source>
</evidence>
<keyword evidence="10" id="KW-1185">Reference proteome</keyword>
<evidence type="ECO:0000256" key="3">
    <source>
        <dbReference type="ARBA" id="ARBA00023055"/>
    </source>
</evidence>
<evidence type="ECO:0000259" key="8">
    <source>
        <dbReference type="Pfam" id="PF25037"/>
    </source>
</evidence>
<evidence type="ECO:0000259" key="7">
    <source>
        <dbReference type="Pfam" id="PF25036"/>
    </source>
</evidence>
<comment type="similarity">
    <text evidence="1">Belongs to the VPS13 family.</text>
</comment>
<organism evidence="9 10">
    <name type="scientific">Nesidiocoris tenuis</name>
    <dbReference type="NCBI Taxonomy" id="355587"/>
    <lineage>
        <taxon>Eukaryota</taxon>
        <taxon>Metazoa</taxon>
        <taxon>Ecdysozoa</taxon>
        <taxon>Arthropoda</taxon>
        <taxon>Hexapoda</taxon>
        <taxon>Insecta</taxon>
        <taxon>Pterygota</taxon>
        <taxon>Neoptera</taxon>
        <taxon>Paraneoptera</taxon>
        <taxon>Hemiptera</taxon>
        <taxon>Heteroptera</taxon>
        <taxon>Panheteroptera</taxon>
        <taxon>Cimicomorpha</taxon>
        <taxon>Miridae</taxon>
        <taxon>Dicyphina</taxon>
        <taxon>Nesidiocoris</taxon>
    </lineage>
</organism>
<dbReference type="Proteomes" id="UP001307889">
    <property type="component" value="Chromosome 12"/>
</dbReference>
<evidence type="ECO:0000256" key="2">
    <source>
        <dbReference type="ARBA" id="ARBA00022448"/>
    </source>
</evidence>
<dbReference type="PANTHER" id="PTHR16166">
    <property type="entry name" value="VACUOLAR PROTEIN SORTING-ASSOCIATED PROTEIN VPS13"/>
    <property type="match status" value="1"/>
</dbReference>
<feature type="compositionally biased region" description="Acidic residues" evidence="4">
    <location>
        <begin position="1916"/>
        <end position="1927"/>
    </location>
</feature>
<keyword evidence="2" id="KW-0813">Transport</keyword>
<name>A0ABN7BAI7_9HEMI</name>
<feature type="domain" description="Chorein N-terminal" evidence="5">
    <location>
        <begin position="1"/>
        <end position="800"/>
    </location>
</feature>
<gene>
    <name evidence="9" type="ORF">NTJ_14215</name>
</gene>
<dbReference type="PANTHER" id="PTHR16166:SF93">
    <property type="entry name" value="INTERMEMBRANE LIPID TRANSFER PROTEIN VPS13"/>
    <property type="match status" value="1"/>
</dbReference>
<feature type="compositionally biased region" description="Acidic residues" evidence="4">
    <location>
        <begin position="1959"/>
        <end position="1968"/>
    </location>
</feature>
<sequence>MFERALATILHRYLGKYIQDIDTENLNVGIFGGEVQLNDLKVKPDAFYELDLPIEVKVGTIGRINIKIPWGCFMKQPVSIEVEEVYIIAAPVTDRAYDPEKEKRLMRASKKRKLELLEKGNLLGADAPESPNFFENLITTIMNNLQIFVHNIHFRYEDSVMNQTPFACGICLQGISVETTNSKWKPTTISQPSSSVYQMVKFESVSIYCNPVCRELVGKDPEQDSAAPYTWRTDMKRGLETFSVRGEDFDFILKPITAKMKLIVNKSNEVRVPKLLVDFVLQDAATQLSRLQYLALIELMESFKRINVNKNIRKFHPNQKLTGNASSWWKYAYNGVLEQRVRPYTWRYIEQHRKQFKKYCSLYKQTLLKPTDTELKLDLQQGEDVLSITDIIIARELAKVELLKEDGDKVLVNELETPWWEHGGVKRFKDLEIVTGKSRGIWAQLSPLEKNKLFDAIGYVDNFPVTEKPKQYIEHKINFTLANCSLSLLKRGHEILVLTLAQFLASLETRPAANAYKISARVESFVLEGVSPEHDLVPIITADNIYTGNTASNFLAVDFEKNPLNSEANCGLTINVEPVEVVYHEHAISELMSFFQLGDMTVVQIISAASDRLSAFAADFIIRSIKRFNATDLNVDIKLPYAIIPELGTLQKGGNLTIVDFGRVTVTSDLQPSNVSLDDATQMEIEERLYDRFHIEYKDCQILFCDSGDLWRDAKKLNDSEFHLLPKLHFQLAFSNSVRPEYKLLPRHKLNVTLASLKINVSDRKIGSVMDFLDNLPLPSVNTVHVSVSSNIASLAAIPDFENDQIPGDIPHSELFRLKILCVETLLDKVNKPLLPKMNKDAAKMAMLTVDKSFMSSDHSDEEVELWARTVDLPGFDDNVSPNNVITILLRFIVGEVVVQLCRSCNRVDKPYLMLRVTSICCDAAIMEYGPAVQASVGSVQLIDKLHTGMTGQYLELIATEPGADVATLLYRKVRADCPDFKSHFHNVEQSLVIDFVSASIVLHREAFVTLDKYVQYLLRKTQNRDMVFVHNILKKVPIKGLKSIWSSKVDPPIPPGATKFSYSTRLQEFRIKLCDTEMEFLEIKINGLESDCLFKANERMVLQFYLSSISIEDLSGLSLYPKVLSVEEDRIIYFKYVRHSPKFYKQIDATKDDVKSDGSLKLQIGRMNLVLLSKLIINMQHFMEPFIKPKTIHSAMGIVEKAISEKIEQTRSTNTKLHLAIDIHTPSLMFPQKPSSPDLVILCLGDLVVENFFKEDTSHNEGTATPIIDNILIRLEDIQLCRAIMTLAGHLEVQEPVVDPFSIKFDIKRTVNFNDAKAINLLVKSNSYSQGTTPLLLYQVEGVIDSIRINLGQRDLSTMLSVWADNFNHGAVISEVYNCWSPSSVHLPTPVPSGDEQAVKKLQAFFYQNEHVRKETSVRVSLESVQLYLFLDCDEILSSPIRDMNRGLCKLETGEMTLSMDEFSDRSLEVKAALQTCVVEDIRKNTEVTQKKIFLSHAGSEQVEDDSNFSVSTPPIIDLTFKQTQSGDKCVDILIECTRMNLSVPFILEFTRFILDSLPLDKYSEGGQVNLGYVGDATIPVQPLIEAARPPSSTDSTSGYYSSHASSADDQTGICVSLQVRRPEILLCSSSNQALITRTEILVDYSRHPGRELLVLSLSGLRVTSKHQTPHKDPLPFTVLYPCDVEFAKSFKLNDGGLKVTTNVSFIDIHITPAVVHAVTSMVEEFTLGMTPEEPVATNVCYGNNEIEDLWSPKKVVPYASIQHPSLKPCNESYGGYAHSTTGRCNEMFTFILPKVRVMFELVDAGKRAPMILLKLAADINATNWSSNLLLKGSLQMQSSYYNCEVGAWEPLLEPCVEDEGVYRPLEMQVKVFRAKAYLIQHRLSPEEMNEKDLRTTTSSKVSKSRSFTKVAGSEESETSADEQDVETGSMMFIRRQQNKNEPGKIKYESTSMVSYPEDSDSENEEGVMEKLANAISHLFTGDSSEGEASDSNDSSGAEPSPDTDDGSELESMASAVNGPAGKDARHILVKKHSDSVDSGLEAEGVDKVSTYVMIDFKDRVELTVTPQCLAVIGKLHAAFTTIVTTLSDNSVTLTNDVTPSSSVTLLSKAESGPAKVIMTASYERSDSTPSSPASSTGPADFFSPQGSDIDGDIYDDGFFAKKLEQHPIADLYSPYLNFPTEPVACLYKKVTDQRIRFSIPGFDDMEVLCPQRTCDKLHLLQPIKNGNRYYVVLSVDCHVWGQKVTLRSPLQVRNETSYPIGIHYKKSILESLGFPLVGESTNPFGDTHRVAIVEPDETFNVPLTVAHHCKLFIQPSHVDSYSISETGLWWQDLATDLNSPKDVMCHPKAKNDTTTFAVKALCEEGAPTHRPSRLIPKYLIRLLPPLSFNNRLPYALEIKIPTLNIEVRIEAGESTNMYNLNLCKNHKIVVNVPCYLGICWTGSFNLSPDVEEKIITMATEQDTEGGNKQLGLSILVDRHATSDVVIYAPYWLINKTGLPLQLRASLTDVVYEAQSEEPLLFCFRKQRKPCVRLRAYHSSWSSAFSLDAFSTSGLVICKDRERKRKYRLLLKSDLSEVCPQLTKIITLLPNLIISNESKKALRFMEENEKADLWIDLAPSQTIAFWPETEKMNLLVKYRDSKVVSQHFPVTSIHVTVLRMDKGGALCVRVTGGGNRPFCVVFTEYSNGDAPVRVDNLCEDLFLKVHQQHLGQVALLSPYQSVLYTWDDPCKERSLLWNVYNKKCKDYVAEIRKDGYGQERVSFHMVKKQQSTPQTPTVTAKLSASLKRFSTVPSTIGQSSSSEDSESDEQQKSQLTKKTRKDKVVVYWVSYMEGPQRVLMFTQDERMAYKARLRIDAEKSYLELFFSLKGFGLSLSNKIHGSLQELAYLSLRDSAPIWEVSVAHRWKPLTLELAAWIEDRWKLDLKKAQMKELVHVDFEKMHMTKPFFGELRRRWVPAVWVQYRRSVSYSCLHFKTHLVQLENQLRNAVFPIVIHPKQLPRAVLRKTGGRPCLELSVLKRYQHSQRDDIYKSIKLLVQEFVIQVDKNFMLQLYSLYSPWITRVKPSVRIRSDIAALHLPLSTWTKVSHDAKVYIEHVHLSPLTFYVSFLSNGSAASVNHHYGRSYMDDIFLYFCEILTPTHMEIKGLNLRTTYFERKGIVDTKHNHLVDIVAHYTSQLMPQLHVMMFNLDILSNPYSLVTDFTDGLGDLYYEPSFYQIDNSEEYSEGLSIGAQILMGHVKTTAGNSSSLITTGIVDSSLLMHLDDETKKKRKLCLLPNSELPNSLLSYGRTFEVGIALGMSGLIIKQQIGTQQHDGIELFFRSIGKGLMGLLTKPTGTVFDCIAMASDGIRRASEMGEEIILRTRQPRHMDQYLGVRPYSPYEAAGKQLLNLMNKGHYSDTDVYWTHAPLGPDGKTFLLVTVHHMFLVEKCRLWGSWEVEWGVRVDDVLSVPSISGETLIFKVRKDETFTYLNGNERTVTCSDLAVLQWLQKKIEAVMILNMEDKPCSISTTS</sequence>
<protein>
    <submittedName>
        <fullName evidence="9">Vacuolar protein sorting-associated protein</fullName>
    </submittedName>
</protein>
<evidence type="ECO:0000256" key="1">
    <source>
        <dbReference type="ARBA" id="ARBA00006545"/>
    </source>
</evidence>
<dbReference type="InterPro" id="IPR026854">
    <property type="entry name" value="VPS13_N"/>
</dbReference>
<feature type="domain" description="Intermembrane lipid transfer protein VPS13-like C-terminal" evidence="8">
    <location>
        <begin position="3366"/>
        <end position="3483"/>
    </location>
</feature>
<feature type="domain" description="Vacuolar protein sorting-associated protein 13 VPS13 adaptor binding" evidence="7">
    <location>
        <begin position="2197"/>
        <end position="2733"/>
    </location>
</feature>
<feature type="compositionally biased region" description="Low complexity" evidence="4">
    <location>
        <begin position="1897"/>
        <end position="1912"/>
    </location>
</feature>
<dbReference type="InterPro" id="IPR026847">
    <property type="entry name" value="VPS13"/>
</dbReference>
<keyword evidence="3" id="KW-0445">Lipid transport</keyword>
<dbReference type="InterPro" id="IPR056748">
    <property type="entry name" value="VPS13-like_C"/>
</dbReference>
<dbReference type="Pfam" id="PF25036">
    <property type="entry name" value="VPS13_VAB"/>
    <property type="match status" value="1"/>
</dbReference>
<dbReference type="EMBL" id="AP028920">
    <property type="protein sequence ID" value="BET01399.1"/>
    <property type="molecule type" value="Genomic_DNA"/>
</dbReference>
<proteinExistence type="inferred from homology"/>
<accession>A0ABN7BAI7</accession>
<dbReference type="Pfam" id="PF12624">
    <property type="entry name" value="VPS13_N"/>
    <property type="match status" value="1"/>
</dbReference>
<dbReference type="InterPro" id="IPR009543">
    <property type="entry name" value="VPS13_VAB"/>
</dbReference>